<comment type="caution">
    <text evidence="7">The sequence shown here is derived from an EMBL/GenBank/DDBJ whole genome shotgun (WGS) entry which is preliminary data.</text>
</comment>
<dbReference type="SUPFAM" id="SSF74942">
    <property type="entry name" value="YhbC-like, C-terminal domain"/>
    <property type="match status" value="1"/>
</dbReference>
<feature type="domain" description="Ribosome maturation factor RimP C-terminal" evidence="6">
    <location>
        <begin position="111"/>
        <end position="183"/>
    </location>
</feature>
<evidence type="ECO:0000259" key="5">
    <source>
        <dbReference type="Pfam" id="PF02576"/>
    </source>
</evidence>
<keyword evidence="2 3" id="KW-0690">Ribosome biogenesis</keyword>
<dbReference type="SUPFAM" id="SSF75420">
    <property type="entry name" value="YhbC-like, N-terminal domain"/>
    <property type="match status" value="1"/>
</dbReference>
<evidence type="ECO:0000259" key="6">
    <source>
        <dbReference type="Pfam" id="PF17384"/>
    </source>
</evidence>
<dbReference type="PANTHER" id="PTHR33867">
    <property type="entry name" value="RIBOSOME MATURATION FACTOR RIMP"/>
    <property type="match status" value="1"/>
</dbReference>
<evidence type="ECO:0000256" key="4">
    <source>
        <dbReference type="SAM" id="MobiDB-lite"/>
    </source>
</evidence>
<dbReference type="Pfam" id="PF02576">
    <property type="entry name" value="RimP_N"/>
    <property type="match status" value="1"/>
</dbReference>
<sequence length="207" mass="22407">MADRPDHSGMFKSGRPTGADIQAEAARREEYLGPVVAASNLYLGGVDVRIAGSQRTVHVVVDLPEDQVGGVSLDLISDVSRSLSQALDADPEDSGRPYELEVSSPGVGRPLTEPRHWRRNLGRKVKVRILQGEDVTGRVLSVEDDAVTLRPEIPAKKGMKPKQGDPVRIPFGKIRSSKVEIEFAHLDDDPAAAGKQGAEDELENEEA</sequence>
<comment type="subcellular location">
    <subcellularLocation>
        <location evidence="3">Cytoplasm</location>
    </subcellularLocation>
</comment>
<feature type="region of interest" description="Disordered" evidence="4">
    <location>
        <begin position="1"/>
        <end position="22"/>
    </location>
</feature>
<feature type="region of interest" description="Disordered" evidence="4">
    <location>
        <begin position="186"/>
        <end position="207"/>
    </location>
</feature>
<evidence type="ECO:0000256" key="3">
    <source>
        <dbReference type="HAMAP-Rule" id="MF_01077"/>
    </source>
</evidence>
<reference evidence="7 8" key="1">
    <citation type="submission" date="2020-04" db="EMBL/GenBank/DDBJ databases">
        <authorList>
            <person name="Liu S."/>
        </authorList>
    </citation>
    <scope>NUCLEOTIDE SEQUENCE [LARGE SCALE GENOMIC DNA]</scope>
    <source>
        <strain evidence="7 8">CGMCC 1.15091</strain>
    </source>
</reference>
<dbReference type="PANTHER" id="PTHR33867:SF1">
    <property type="entry name" value="RIBOSOME MATURATION FACTOR RIMP"/>
    <property type="match status" value="1"/>
</dbReference>
<dbReference type="InterPro" id="IPR003728">
    <property type="entry name" value="Ribosome_maturation_RimP"/>
</dbReference>
<dbReference type="EMBL" id="JAAZSR010000044">
    <property type="protein sequence ID" value="NKX49863.1"/>
    <property type="molecule type" value="Genomic_DNA"/>
</dbReference>
<feature type="region of interest" description="Disordered" evidence="4">
    <location>
        <begin position="87"/>
        <end position="114"/>
    </location>
</feature>
<organism evidence="7 8">
    <name type="scientific">Arthrobacter deserti</name>
    <dbReference type="NCBI Taxonomy" id="1742687"/>
    <lineage>
        <taxon>Bacteria</taxon>
        <taxon>Bacillati</taxon>
        <taxon>Actinomycetota</taxon>
        <taxon>Actinomycetes</taxon>
        <taxon>Micrococcales</taxon>
        <taxon>Micrococcaceae</taxon>
        <taxon>Arthrobacter</taxon>
    </lineage>
</organism>
<dbReference type="Gene3D" id="3.30.300.70">
    <property type="entry name" value="RimP-like superfamily, N-terminal"/>
    <property type="match status" value="1"/>
</dbReference>
<dbReference type="CDD" id="cd01734">
    <property type="entry name" value="YlxS_C"/>
    <property type="match status" value="1"/>
</dbReference>
<dbReference type="Proteomes" id="UP000523795">
    <property type="component" value="Unassembled WGS sequence"/>
</dbReference>
<dbReference type="HAMAP" id="MF_01077">
    <property type="entry name" value="RimP"/>
    <property type="match status" value="1"/>
</dbReference>
<proteinExistence type="inferred from homology"/>
<evidence type="ECO:0000313" key="7">
    <source>
        <dbReference type="EMBL" id="NKX49863.1"/>
    </source>
</evidence>
<evidence type="ECO:0000313" key="8">
    <source>
        <dbReference type="Proteomes" id="UP000523795"/>
    </source>
</evidence>
<keyword evidence="8" id="KW-1185">Reference proteome</keyword>
<feature type="domain" description="Ribosome maturation factor RimP N-terminal" evidence="5">
    <location>
        <begin position="32"/>
        <end position="107"/>
    </location>
</feature>
<comment type="function">
    <text evidence="3">Required for maturation of 30S ribosomal subunits.</text>
</comment>
<dbReference type="InterPro" id="IPR028989">
    <property type="entry name" value="RimP_N"/>
</dbReference>
<evidence type="ECO:0000256" key="2">
    <source>
        <dbReference type="ARBA" id="ARBA00022517"/>
    </source>
</evidence>
<name>A0ABX1JL99_9MICC</name>
<comment type="similarity">
    <text evidence="3">Belongs to the RimP family.</text>
</comment>
<keyword evidence="1 3" id="KW-0963">Cytoplasm</keyword>
<dbReference type="InterPro" id="IPR035956">
    <property type="entry name" value="RimP_N_sf"/>
</dbReference>
<dbReference type="Pfam" id="PF17384">
    <property type="entry name" value="DUF150_C"/>
    <property type="match status" value="1"/>
</dbReference>
<gene>
    <name evidence="3" type="primary">rimP</name>
    <name evidence="7" type="ORF">HER39_04600</name>
</gene>
<protein>
    <recommendedName>
        <fullName evidence="3">Ribosome maturation factor RimP</fullName>
    </recommendedName>
</protein>
<accession>A0ABX1JL99</accession>
<dbReference type="InterPro" id="IPR036847">
    <property type="entry name" value="RimP_C_sf"/>
</dbReference>
<dbReference type="InterPro" id="IPR028998">
    <property type="entry name" value="RimP_C"/>
</dbReference>
<evidence type="ECO:0000256" key="1">
    <source>
        <dbReference type="ARBA" id="ARBA00022490"/>
    </source>
</evidence>